<evidence type="ECO:0000313" key="5">
    <source>
        <dbReference type="EMBL" id="QUT44353.1"/>
    </source>
</evidence>
<evidence type="ECO:0000313" key="13">
    <source>
        <dbReference type="Proteomes" id="UP000520291"/>
    </source>
</evidence>
<dbReference type="AlphaFoldDB" id="A0A380Z8J2"/>
<dbReference type="GeneID" id="93068804"/>
<proteinExistence type="predicted"/>
<evidence type="ECO:0000313" key="7">
    <source>
        <dbReference type="EMBL" id="RYT78118.1"/>
    </source>
</evidence>
<evidence type="ECO:0000313" key="12">
    <source>
        <dbReference type="Proteomes" id="UP000335496"/>
    </source>
</evidence>
<dbReference type="RefSeq" id="WP_004288452.1">
    <property type="nucleotide sequence ID" value="NZ_CABKNQ010000020.1"/>
</dbReference>
<feature type="domain" description="DUF6562" evidence="2">
    <location>
        <begin position="33"/>
        <end position="337"/>
    </location>
</feature>
<dbReference type="KEGG" id="beg:INE88_01144"/>
<dbReference type="Pfam" id="PF20200">
    <property type="entry name" value="DUF6562"/>
    <property type="match status" value="1"/>
</dbReference>
<evidence type="ECO:0000259" key="2">
    <source>
        <dbReference type="Pfam" id="PF20200"/>
    </source>
</evidence>
<evidence type="ECO:0000313" key="4">
    <source>
        <dbReference type="EMBL" id="NME85646.1"/>
    </source>
</evidence>
<sequence length="337" mass="37553">MKKLLIAVCSLLSISLLGGCSVRELPEDGGVDPTIVHTEIVLLPGADMTPFDVPEFSTRAADPREYKVRYIVEVYADDKFDQSLQFRRQLICDEGDTEDVTLECDLHARNYRVVAWRDFVLASGVSGNVADDCFYTTSDFSAVKLKGDYTGGTDYKDVFCGQAALDLSPYRCQSEAGHREEMQLERPLAKVELITTDIVKYLNKLEQTKSIRDAAIDDFTVQVLYTGYFPVGFNVVSNRPNEAVMGIKFTSNLLVLSDNEACLAFDYVLVNGEESSVTLEMIIYNEEGQEVNRVTGVEVPLKRNKITMVRDEFLTREFAPGIGIDPGFDGEINVVVP</sequence>
<reference evidence="6 10" key="2">
    <citation type="submission" date="2018-08" db="EMBL/GenBank/DDBJ databases">
        <title>A genome reference for cultivated species of the human gut microbiota.</title>
        <authorList>
            <person name="Zou Y."/>
            <person name="Xue W."/>
            <person name="Luo G."/>
        </authorList>
    </citation>
    <scope>NUCLEOTIDE SEQUENCE [LARGE SCALE GENOMIC DNA]</scope>
    <source>
        <strain evidence="6 10">AM26-26AC</strain>
    </source>
</reference>
<reference evidence="7 11" key="4">
    <citation type="journal article" date="2019" name="Science, e1252229">
        <title>Invertible promoters mediate bacterial phase variation, antibiotic resistance, and host adaptation in the gut.</title>
        <authorList>
            <person name="Jiang X."/>
            <person name="Hall A.B."/>
            <person name="Arthur T.D."/>
            <person name="Plichta D.R."/>
            <person name="Covington C.T."/>
            <person name="Poyet M."/>
            <person name="Crothers J."/>
            <person name="Moses P.L."/>
            <person name="Tolonen A.C."/>
            <person name="Vlamakis H."/>
            <person name="Alm E.J."/>
            <person name="Xavier R.J."/>
        </authorList>
    </citation>
    <scope>NUCLEOTIDE SEQUENCE [LARGE SCALE GENOMIC DNA]</scope>
    <source>
        <strain evidence="11">bj_0095</strain>
        <strain evidence="7">Bj_0095</strain>
    </source>
</reference>
<feature type="signal peptide" evidence="1">
    <location>
        <begin position="1"/>
        <end position="18"/>
    </location>
</feature>
<evidence type="ECO:0000313" key="3">
    <source>
        <dbReference type="EMBL" id="KAA5277205.1"/>
    </source>
</evidence>
<keyword evidence="1" id="KW-0732">Signal</keyword>
<reference evidence="4 13" key="5">
    <citation type="submission" date="2020-04" db="EMBL/GenBank/DDBJ databases">
        <authorList>
            <person name="Hitch T.C.A."/>
            <person name="Wylensek D."/>
            <person name="Clavel T."/>
        </authorList>
    </citation>
    <scope>NUCLEOTIDE SEQUENCE [LARGE SCALE GENOMIC DNA]</scope>
    <source>
        <strain evidence="4 13">WCA3-601-WT-5E</strain>
    </source>
</reference>
<organism evidence="8 9">
    <name type="scientific">Bacteroides eggerthii</name>
    <dbReference type="NCBI Taxonomy" id="28111"/>
    <lineage>
        <taxon>Bacteria</taxon>
        <taxon>Pseudomonadati</taxon>
        <taxon>Bacteroidota</taxon>
        <taxon>Bacteroidia</taxon>
        <taxon>Bacteroidales</taxon>
        <taxon>Bacteroidaceae</taxon>
        <taxon>Bacteroides</taxon>
    </lineage>
</organism>
<evidence type="ECO:0000313" key="9">
    <source>
        <dbReference type="Proteomes" id="UP000254424"/>
    </source>
</evidence>
<evidence type="ECO:0000313" key="6">
    <source>
        <dbReference type="EMBL" id="RHF09532.1"/>
    </source>
</evidence>
<dbReference type="PROSITE" id="PS51257">
    <property type="entry name" value="PROKAR_LIPOPROTEIN"/>
    <property type="match status" value="1"/>
</dbReference>
<evidence type="ECO:0000313" key="10">
    <source>
        <dbReference type="Proteomes" id="UP000283538"/>
    </source>
</evidence>
<dbReference type="EMBL" id="CP072227">
    <property type="protein sequence ID" value="QUT44353.1"/>
    <property type="molecule type" value="Genomic_DNA"/>
</dbReference>
<dbReference type="EMBL" id="VVZX01000001">
    <property type="protein sequence ID" value="KAA5277205.1"/>
    <property type="molecule type" value="Genomic_DNA"/>
</dbReference>
<feature type="chain" id="PRO_5044586780" description="DUF6562 domain-containing protein" evidence="1">
    <location>
        <begin position="19"/>
        <end position="337"/>
    </location>
</feature>
<dbReference type="EMBL" id="UFSX01000002">
    <property type="protein sequence ID" value="SUV42664.1"/>
    <property type="molecule type" value="Genomic_DNA"/>
</dbReference>
<dbReference type="EMBL" id="RCXL01000001">
    <property type="protein sequence ID" value="RYT78118.1"/>
    <property type="molecule type" value="Genomic_DNA"/>
</dbReference>
<dbReference type="Proteomes" id="UP000254424">
    <property type="component" value="Unassembled WGS sequence"/>
</dbReference>
<evidence type="ECO:0000256" key="1">
    <source>
        <dbReference type="SAM" id="SignalP"/>
    </source>
</evidence>
<reference evidence="3 12" key="3">
    <citation type="journal article" date="2019" name="Nat. Med.">
        <title>A library of human gut bacterial isolates paired with longitudinal multiomics data enables mechanistic microbiome research.</title>
        <authorList>
            <person name="Poyet M."/>
            <person name="Groussin M."/>
            <person name="Gibbons S.M."/>
            <person name="Avila-Pacheco J."/>
            <person name="Jiang X."/>
            <person name="Kearney S.M."/>
            <person name="Perrotta A.R."/>
            <person name="Berdy B."/>
            <person name="Zhao S."/>
            <person name="Lieberman T.D."/>
            <person name="Swanson P.K."/>
            <person name="Smith M."/>
            <person name="Roesemann S."/>
            <person name="Alexander J.E."/>
            <person name="Rich S.A."/>
            <person name="Livny J."/>
            <person name="Vlamakis H."/>
            <person name="Clish C."/>
            <person name="Bullock K."/>
            <person name="Deik A."/>
            <person name="Scott J."/>
            <person name="Pierce K.A."/>
            <person name="Xavier R.J."/>
            <person name="Alm E.J."/>
        </authorList>
    </citation>
    <scope>NUCLEOTIDE SEQUENCE [LARGE SCALE GENOMIC DNA]</scope>
    <source>
        <strain evidence="3 12">BIOML-A1</strain>
    </source>
</reference>
<dbReference type="OrthoDB" id="1089732at2"/>
<dbReference type="Proteomes" id="UP000679226">
    <property type="component" value="Chromosome"/>
</dbReference>
<dbReference type="Proteomes" id="UP000283538">
    <property type="component" value="Unassembled WGS sequence"/>
</dbReference>
<keyword evidence="12" id="KW-1185">Reference proteome</keyword>
<evidence type="ECO:0000313" key="11">
    <source>
        <dbReference type="Proteomes" id="UP000291917"/>
    </source>
</evidence>
<accession>A0A380Z8J2</accession>
<protein>
    <recommendedName>
        <fullName evidence="2">DUF6562 domain-containing protein</fullName>
    </recommendedName>
</protein>
<evidence type="ECO:0000313" key="8">
    <source>
        <dbReference type="EMBL" id="SUV42664.1"/>
    </source>
</evidence>
<gene>
    <name evidence="6" type="ORF">DW701_07490</name>
    <name evidence="7" type="ORF">EAJ03_00035</name>
    <name evidence="3" type="ORF">F2Z23_00035</name>
    <name evidence="4" type="ORF">HF841_06350</name>
    <name evidence="5" type="ORF">INE88_01144</name>
    <name evidence="8" type="ORF">NCTC11155_02038</name>
</gene>
<dbReference type="EMBL" id="JABAGL010000007">
    <property type="protein sequence ID" value="NME85646.1"/>
    <property type="molecule type" value="Genomic_DNA"/>
</dbReference>
<dbReference type="Proteomes" id="UP000335496">
    <property type="component" value="Unassembled WGS sequence"/>
</dbReference>
<dbReference type="STRING" id="483216.BACEGG_00183"/>
<dbReference type="Proteomes" id="UP000291917">
    <property type="component" value="Unassembled WGS sequence"/>
</dbReference>
<name>A0A380Z8J2_9BACE</name>
<dbReference type="Proteomes" id="UP000520291">
    <property type="component" value="Unassembled WGS sequence"/>
</dbReference>
<reference evidence="5" key="6">
    <citation type="journal article" date="2021" name="PLoS Genet.">
        <title>Mobile Type VI secretion system loci of the gut Bacteroidales display extensive intra-ecosystem transfer, multi-species spread and geographical clustering.</title>
        <authorList>
            <person name="Garcia-Bayona L."/>
            <person name="Coyne M.J."/>
            <person name="Comstock L.E."/>
        </authorList>
    </citation>
    <scope>NUCLEOTIDE SEQUENCE</scope>
    <source>
        <strain evidence="5">CL11T00C20</strain>
    </source>
</reference>
<dbReference type="InterPro" id="IPR046692">
    <property type="entry name" value="DUF6562"/>
</dbReference>
<reference evidence="8 9" key="1">
    <citation type="submission" date="2018-06" db="EMBL/GenBank/DDBJ databases">
        <authorList>
            <consortium name="Pathogen Informatics"/>
            <person name="Doyle S."/>
        </authorList>
    </citation>
    <scope>NUCLEOTIDE SEQUENCE [LARGE SCALE GENOMIC DNA]</scope>
    <source>
        <strain evidence="8 9">NCTC11155</strain>
    </source>
</reference>
<dbReference type="EMBL" id="QSLA01000006">
    <property type="protein sequence ID" value="RHF09532.1"/>
    <property type="molecule type" value="Genomic_DNA"/>
</dbReference>